<name>A0A2W7NEQ0_9RHOB</name>
<dbReference type="PROSITE" id="PS50234">
    <property type="entry name" value="VWFA"/>
    <property type="match status" value="1"/>
</dbReference>
<comment type="caution">
    <text evidence="4">The sequence shown here is derived from an EMBL/GenBank/DDBJ whole genome shotgun (WGS) entry which is preliminary data.</text>
</comment>
<reference evidence="4 5" key="1">
    <citation type="submission" date="2018-06" db="EMBL/GenBank/DDBJ databases">
        <title>Genomic Encyclopedia of Archaeal and Bacterial Type Strains, Phase II (KMG-II): from individual species to whole genera.</title>
        <authorList>
            <person name="Goeker M."/>
        </authorList>
    </citation>
    <scope>NUCLEOTIDE SEQUENCE [LARGE SCALE GENOMIC DNA]</scope>
    <source>
        <strain evidence="4 5">DSM 22009</strain>
    </source>
</reference>
<dbReference type="InterPro" id="IPR036465">
    <property type="entry name" value="vWFA_dom_sf"/>
</dbReference>
<dbReference type="InterPro" id="IPR041702">
    <property type="entry name" value="BchD/ChlD_VWA"/>
</dbReference>
<dbReference type="PANTHER" id="PTHR43473:SF2">
    <property type="entry name" value="MAGNESIUM-CHELATASE SUBUNIT CHLD, CHLOROPLASTIC"/>
    <property type="match status" value="1"/>
</dbReference>
<dbReference type="RefSeq" id="WP_111535804.1">
    <property type="nucleotide sequence ID" value="NZ_QKZL01000002.1"/>
</dbReference>
<dbReference type="Gene3D" id="1.10.8.80">
    <property type="entry name" value="Magnesium chelatase subunit I, C-Terminal domain"/>
    <property type="match status" value="1"/>
</dbReference>
<dbReference type="InterPro" id="IPR041628">
    <property type="entry name" value="ChlI/MoxR_AAA_lid"/>
</dbReference>
<protein>
    <submittedName>
        <fullName evidence="4">Protoporphyrin IX magnesium-chelatase</fullName>
    </submittedName>
</protein>
<evidence type="ECO:0000256" key="2">
    <source>
        <dbReference type="SAM" id="MobiDB-lite"/>
    </source>
</evidence>
<gene>
    <name evidence="4" type="ORF">LX81_00604</name>
</gene>
<dbReference type="AlphaFoldDB" id="A0A2W7NEQ0"/>
<proteinExistence type="inferred from homology"/>
<dbReference type="SUPFAM" id="SSF53300">
    <property type="entry name" value="vWA-like"/>
    <property type="match status" value="1"/>
</dbReference>
<dbReference type="PANTHER" id="PTHR43473">
    <property type="entry name" value="MAGNESIUM-CHELATASE SUBUNIT CHLD, CHLOROPLASTIC"/>
    <property type="match status" value="1"/>
</dbReference>
<organism evidence="4 5">
    <name type="scientific">Palleronia aestuarii</name>
    <dbReference type="NCBI Taxonomy" id="568105"/>
    <lineage>
        <taxon>Bacteria</taxon>
        <taxon>Pseudomonadati</taxon>
        <taxon>Pseudomonadota</taxon>
        <taxon>Alphaproteobacteria</taxon>
        <taxon>Rhodobacterales</taxon>
        <taxon>Roseobacteraceae</taxon>
        <taxon>Palleronia</taxon>
    </lineage>
</organism>
<feature type="region of interest" description="Disordered" evidence="2">
    <location>
        <begin position="228"/>
        <end position="258"/>
    </location>
</feature>
<dbReference type="Proteomes" id="UP000248916">
    <property type="component" value="Unassembled WGS sequence"/>
</dbReference>
<dbReference type="OrthoDB" id="9775079at2"/>
<evidence type="ECO:0000313" key="4">
    <source>
        <dbReference type="EMBL" id="PZX18911.1"/>
    </source>
</evidence>
<dbReference type="SMART" id="SM00327">
    <property type="entry name" value="VWA"/>
    <property type="match status" value="1"/>
</dbReference>
<dbReference type="Pfam" id="PF17863">
    <property type="entry name" value="AAA_lid_2"/>
    <property type="match status" value="1"/>
</dbReference>
<dbReference type="InterPro" id="IPR002035">
    <property type="entry name" value="VWF_A"/>
</dbReference>
<evidence type="ECO:0000313" key="5">
    <source>
        <dbReference type="Proteomes" id="UP000248916"/>
    </source>
</evidence>
<evidence type="ECO:0000259" key="3">
    <source>
        <dbReference type="PROSITE" id="PS50234"/>
    </source>
</evidence>
<dbReference type="Gene3D" id="3.40.50.410">
    <property type="entry name" value="von Willebrand factor, type A domain"/>
    <property type="match status" value="1"/>
</dbReference>
<feature type="region of interest" description="Disordered" evidence="2">
    <location>
        <begin position="284"/>
        <end position="315"/>
    </location>
</feature>
<dbReference type="InterPro" id="IPR027417">
    <property type="entry name" value="P-loop_NTPase"/>
</dbReference>
<dbReference type="NCBIfam" id="NF009943">
    <property type="entry name" value="PRK13406.1"/>
    <property type="match status" value="1"/>
</dbReference>
<evidence type="ECO:0000256" key="1">
    <source>
        <dbReference type="ARBA" id="ARBA00005799"/>
    </source>
</evidence>
<dbReference type="CDD" id="cd01451">
    <property type="entry name" value="vWA_Magnesium_chelatase"/>
    <property type="match status" value="1"/>
</dbReference>
<dbReference type="EMBL" id="QKZL01000002">
    <property type="protein sequence ID" value="PZX18911.1"/>
    <property type="molecule type" value="Genomic_DNA"/>
</dbReference>
<comment type="similarity">
    <text evidence="1">Belongs to the Mg-chelatase subunits D/I family.</text>
</comment>
<keyword evidence="5" id="KW-1185">Reference proteome</keyword>
<dbReference type="SUPFAM" id="SSF52540">
    <property type="entry name" value="P-loop containing nucleoside triphosphate hydrolases"/>
    <property type="match status" value="1"/>
</dbReference>
<sequence length="547" mass="57119">MTPGERALVAVRLMRLDPMGLGGLWLRARPGPARDAVLACLHIKRAARIHPGMDDDALFGGIDLAATLGAGALRHRAGIIGRSETLCLAMAERCPPGLAARLGQAIDAGQCGLVAIDEGAEEGEALPAALAERLGLFVSLDGVSRADIPTGSVIEDGAARERLPAIRLDDHKLARLTVAAAELGIASFRAPLLAARAARGLAALEGREAVGEADLALAANLVFAHRAGPQEEPDPAEDREETEEPSEHSPQRPEDSLPPEDVLVEAVRAALPADVLSRLAAGRAVTAASGGRGSGAARRGNRRGRPLPARPGRGSDARIDIVATLRAAAPWQTIRRRDAESHRLVHVRPGDIRRKRFEETSDRLVIFLVDASGSAAASRLAEAKGAVELMLAEAYSRRDHVALIGFRGENAELLLPPTRSLVQTKRRLAALPGGGGTPLAAALRAGAELGLRQRGQGYAPSLAILTDGRANITLDGRADRQAAGEEARQAAVLIAASGITGIVVDTGRRPSRELAELAQAMAVPYLPLPRATAEALSGVVSSALARP</sequence>
<dbReference type="Pfam" id="PF13519">
    <property type="entry name" value="VWA_2"/>
    <property type="match status" value="1"/>
</dbReference>
<accession>A0A2W7NEQ0</accession>
<feature type="domain" description="VWFA" evidence="3">
    <location>
        <begin position="364"/>
        <end position="544"/>
    </location>
</feature>
<feature type="compositionally biased region" description="Basic and acidic residues" evidence="2">
    <location>
        <begin position="245"/>
        <end position="255"/>
    </location>
</feature>
<feature type="compositionally biased region" description="Acidic residues" evidence="2">
    <location>
        <begin position="231"/>
        <end position="244"/>
    </location>
</feature>